<organism evidence="3">
    <name type="scientific">Onchocerca ochengi</name>
    <name type="common">Filarial nematode worm</name>
    <dbReference type="NCBI Taxonomy" id="42157"/>
    <lineage>
        <taxon>Eukaryota</taxon>
        <taxon>Metazoa</taxon>
        <taxon>Ecdysozoa</taxon>
        <taxon>Nematoda</taxon>
        <taxon>Chromadorea</taxon>
        <taxon>Rhabditida</taxon>
        <taxon>Spirurina</taxon>
        <taxon>Spiruromorpha</taxon>
        <taxon>Filarioidea</taxon>
        <taxon>Onchocercidae</taxon>
        <taxon>Onchocerca</taxon>
    </lineage>
</organism>
<dbReference type="AlphaFoldDB" id="A0A182EY74"/>
<proteinExistence type="predicted"/>
<evidence type="ECO:0000313" key="1">
    <source>
        <dbReference type="EMBL" id="VDN00563.1"/>
    </source>
</evidence>
<dbReference type="Proteomes" id="UP000271087">
    <property type="component" value="Unassembled WGS sequence"/>
</dbReference>
<evidence type="ECO:0000313" key="2">
    <source>
        <dbReference type="Proteomes" id="UP000271087"/>
    </source>
</evidence>
<dbReference type="OrthoDB" id="10490355at2759"/>
<dbReference type="WBParaSite" id="nOo.2.0.1.t13130-RA">
    <property type="protein sequence ID" value="nOo.2.0.1.t13130-RA"/>
    <property type="gene ID" value="nOo.2.0.1.g13130"/>
</dbReference>
<protein>
    <submittedName>
        <fullName evidence="3">AAA_8 domain-containing protein</fullName>
    </submittedName>
</protein>
<name>A0A182EY74_ONCOC</name>
<gene>
    <name evidence="1" type="ORF">NOO_LOCUS13130</name>
</gene>
<keyword evidence="2" id="KW-1185">Reference proteome</keyword>
<accession>A0A182EY74</accession>
<evidence type="ECO:0000313" key="3">
    <source>
        <dbReference type="WBParaSite" id="nOo.2.0.1.t13130-RA"/>
    </source>
</evidence>
<reference evidence="1 2" key="2">
    <citation type="submission" date="2018-08" db="EMBL/GenBank/DDBJ databases">
        <authorList>
            <person name="Laetsch R D."/>
            <person name="Stevens L."/>
            <person name="Kumar S."/>
            <person name="Blaxter L. M."/>
        </authorList>
    </citation>
    <scope>NUCLEOTIDE SEQUENCE [LARGE SCALE GENOMIC DNA]</scope>
</reference>
<sequence>IRFTVAENLDEYQPHECAFLVYCDTRFTPLAITRELAKSPVCILRNFNPEINFRIIFGIQ</sequence>
<reference evidence="3" key="1">
    <citation type="submission" date="2016-06" db="UniProtKB">
        <authorList>
            <consortium name="WormBaseParasite"/>
        </authorList>
    </citation>
    <scope>IDENTIFICATION</scope>
</reference>
<dbReference type="EMBL" id="UYRW01013680">
    <property type="protein sequence ID" value="VDN00563.1"/>
    <property type="molecule type" value="Genomic_DNA"/>
</dbReference>